<dbReference type="AlphaFoldDB" id="A0A8J2RVN3"/>
<keyword evidence="1" id="KW-0732">Signal</keyword>
<dbReference type="Proteomes" id="UP000789390">
    <property type="component" value="Unassembled WGS sequence"/>
</dbReference>
<feature type="chain" id="PRO_5035179620" evidence="1">
    <location>
        <begin position="21"/>
        <end position="310"/>
    </location>
</feature>
<protein>
    <submittedName>
        <fullName evidence="2">Uncharacterized protein</fullName>
    </submittedName>
</protein>
<sequence>MKFDLILATTLCAALALCSAGAVNQHWSERSLRTAVQRGIHRALEDQIHLPTSIRSEIEDVVVNRLTDHLFQEIAAINGFVEGSFAIAQDFVTSAVQSAARRTRWPNEQTIHYLEKEVAEADQKIAGLRSSTAGLMTSLDSADAKMSSLNLEQIIADVVSELMKDEAFQHIVQWLATLPGVIHGIADEFLANKTFQEIFQMLGARSEVQGMLVQGLVVQDLPAVDPVTGFKSAGKHTGSESVMGLVGAGLKEAQSITQLVATTYRLIHEQQVKKLDKLVAELQEKMPFIPEEVMEYIHTSALHMIRFNSK</sequence>
<accession>A0A8J2RVN3</accession>
<evidence type="ECO:0000313" key="2">
    <source>
        <dbReference type="EMBL" id="CAH0111496.1"/>
    </source>
</evidence>
<proteinExistence type="predicted"/>
<comment type="caution">
    <text evidence="2">The sequence shown here is derived from an EMBL/GenBank/DDBJ whole genome shotgun (WGS) entry which is preliminary data.</text>
</comment>
<evidence type="ECO:0000256" key="1">
    <source>
        <dbReference type="SAM" id="SignalP"/>
    </source>
</evidence>
<feature type="signal peptide" evidence="1">
    <location>
        <begin position="1"/>
        <end position="20"/>
    </location>
</feature>
<gene>
    <name evidence="2" type="ORF">DGAL_LOCUS15143</name>
</gene>
<dbReference type="OrthoDB" id="6341695at2759"/>
<keyword evidence="3" id="KW-1185">Reference proteome</keyword>
<name>A0A8J2RVN3_9CRUS</name>
<reference evidence="2" key="1">
    <citation type="submission" date="2021-11" db="EMBL/GenBank/DDBJ databases">
        <authorList>
            <person name="Schell T."/>
        </authorList>
    </citation>
    <scope>NUCLEOTIDE SEQUENCE</scope>
    <source>
        <strain evidence="2">M5</strain>
    </source>
</reference>
<dbReference type="EMBL" id="CAKKLH010000314">
    <property type="protein sequence ID" value="CAH0111496.1"/>
    <property type="molecule type" value="Genomic_DNA"/>
</dbReference>
<organism evidence="2 3">
    <name type="scientific">Daphnia galeata</name>
    <dbReference type="NCBI Taxonomy" id="27404"/>
    <lineage>
        <taxon>Eukaryota</taxon>
        <taxon>Metazoa</taxon>
        <taxon>Ecdysozoa</taxon>
        <taxon>Arthropoda</taxon>
        <taxon>Crustacea</taxon>
        <taxon>Branchiopoda</taxon>
        <taxon>Diplostraca</taxon>
        <taxon>Cladocera</taxon>
        <taxon>Anomopoda</taxon>
        <taxon>Daphniidae</taxon>
        <taxon>Daphnia</taxon>
    </lineage>
</organism>
<evidence type="ECO:0000313" key="3">
    <source>
        <dbReference type="Proteomes" id="UP000789390"/>
    </source>
</evidence>